<dbReference type="Pfam" id="PF13430">
    <property type="entry name" value="DUF4112"/>
    <property type="match status" value="1"/>
</dbReference>
<comment type="caution">
    <text evidence="2">The sequence shown here is derived from an EMBL/GenBank/DDBJ whole genome shotgun (WGS) entry which is preliminary data.</text>
</comment>
<reference evidence="2" key="1">
    <citation type="submission" date="2013-11" db="EMBL/GenBank/DDBJ databases">
        <title>Microbial diversity, functional groups and degradation webs in Northern and Southern Mediterranean and Red Sea marine crude oil polluted sites.</title>
        <authorList>
            <person name="Daffonchio D."/>
            <person name="Mapelli F."/>
            <person name="Ferrer M."/>
            <person name="Richter M."/>
            <person name="Cherif A."/>
            <person name="Malkawi H.I."/>
            <person name="Yakimov M.M."/>
            <person name="Abdel-Fattah Y.R."/>
            <person name="Blaghen M."/>
            <person name="Golyshin P.N."/>
            <person name="Kalogerakis N."/>
            <person name="Boon N."/>
            <person name="Magagnini M."/>
            <person name="Fava F."/>
        </authorList>
    </citation>
    <scope>NUCLEOTIDE SEQUENCE</scope>
</reference>
<accession>A0A1B6NVB0</accession>
<name>A0A1B6NVB0_9ZZZZ</name>
<dbReference type="PANTHER" id="PTHR35519:SF2">
    <property type="entry name" value="PH DOMAIN PROTEIN"/>
    <property type="match status" value="1"/>
</dbReference>
<feature type="transmembrane region" description="Helical" evidence="1">
    <location>
        <begin position="37"/>
        <end position="59"/>
    </location>
</feature>
<protein>
    <recommendedName>
        <fullName evidence="3">DUF4112 domain-containing protein</fullName>
    </recommendedName>
</protein>
<keyword evidence="1" id="KW-0812">Transmembrane</keyword>
<evidence type="ECO:0008006" key="3">
    <source>
        <dbReference type="Google" id="ProtNLM"/>
    </source>
</evidence>
<dbReference type="PANTHER" id="PTHR35519">
    <property type="entry name" value="MEMBRANE PROTEINS"/>
    <property type="match status" value="1"/>
</dbReference>
<keyword evidence="1" id="KW-0472">Membrane</keyword>
<dbReference type="AlphaFoldDB" id="A0A1B6NVB0"/>
<organism evidence="2">
    <name type="scientific">marine sediment metagenome</name>
    <dbReference type="NCBI Taxonomy" id="412755"/>
    <lineage>
        <taxon>unclassified sequences</taxon>
        <taxon>metagenomes</taxon>
        <taxon>ecological metagenomes</taxon>
    </lineage>
</organism>
<dbReference type="EMBL" id="AYSL01000565">
    <property type="protein sequence ID" value="KTF07404.1"/>
    <property type="molecule type" value="Genomic_DNA"/>
</dbReference>
<proteinExistence type="predicted"/>
<gene>
    <name evidence="2" type="ORF">MGSAQ_001104</name>
</gene>
<sequence>MNDDLHQARFERLEQLSGKLDSVFRIPGTRFRVGYDAIAGLVPGLGDAAAMLPAAWIVLESYRMGLPRHKLVRQGINVAVDTTFGSIPLVGSVFDAWFKSNLRNVDILRSHLNRDRLAGVGASYGDERSS</sequence>
<evidence type="ECO:0000313" key="2">
    <source>
        <dbReference type="EMBL" id="KTF07404.1"/>
    </source>
</evidence>
<keyword evidence="1" id="KW-1133">Transmembrane helix</keyword>
<evidence type="ECO:0000256" key="1">
    <source>
        <dbReference type="SAM" id="Phobius"/>
    </source>
</evidence>
<dbReference type="InterPro" id="IPR025187">
    <property type="entry name" value="DUF4112"/>
</dbReference>